<dbReference type="Pfam" id="PF13240">
    <property type="entry name" value="Zn_Ribbon_1"/>
    <property type="match status" value="1"/>
</dbReference>
<sequence>MGEALITTFIISYLYIRFMGRRIKKRQKKCPNCGENILQENSECPECGYDF</sequence>
<organism evidence="2 3">
    <name type="scientific">Natrinema limicola JCM 13563</name>
    <dbReference type="NCBI Taxonomy" id="1230457"/>
    <lineage>
        <taxon>Archaea</taxon>
        <taxon>Methanobacteriati</taxon>
        <taxon>Methanobacteriota</taxon>
        <taxon>Stenosarchaea group</taxon>
        <taxon>Halobacteria</taxon>
        <taxon>Halobacteriales</taxon>
        <taxon>Natrialbaceae</taxon>
        <taxon>Natrinema</taxon>
    </lineage>
</organism>
<keyword evidence="3" id="KW-1185">Reference proteome</keyword>
<evidence type="ECO:0000313" key="3">
    <source>
        <dbReference type="Proteomes" id="UP000011615"/>
    </source>
</evidence>
<accession>M0C2M6</accession>
<evidence type="ECO:0000313" key="2">
    <source>
        <dbReference type="EMBL" id="ELZ17521.1"/>
    </source>
</evidence>
<comment type="caution">
    <text evidence="2">The sequence shown here is derived from an EMBL/GenBank/DDBJ whole genome shotgun (WGS) entry which is preliminary data.</text>
</comment>
<proteinExistence type="predicted"/>
<dbReference type="InterPro" id="IPR026870">
    <property type="entry name" value="Zinc_ribbon_dom"/>
</dbReference>
<dbReference type="AlphaFoldDB" id="M0C2M6"/>
<dbReference type="EMBL" id="AOIT01000062">
    <property type="protein sequence ID" value="ELZ17521.1"/>
    <property type="molecule type" value="Genomic_DNA"/>
</dbReference>
<dbReference type="RefSeq" id="WP_008014531.1">
    <property type="nucleotide sequence ID" value="NZ_AOIT01000062.1"/>
</dbReference>
<name>M0C2M6_9EURY</name>
<dbReference type="Proteomes" id="UP000011615">
    <property type="component" value="Unassembled WGS sequence"/>
</dbReference>
<evidence type="ECO:0000259" key="1">
    <source>
        <dbReference type="Pfam" id="PF13240"/>
    </source>
</evidence>
<feature type="domain" description="Zinc-ribbon" evidence="1">
    <location>
        <begin position="29"/>
        <end position="49"/>
    </location>
</feature>
<protein>
    <recommendedName>
        <fullName evidence="1">Zinc-ribbon domain-containing protein</fullName>
    </recommendedName>
</protein>
<dbReference type="STRING" id="1230457.C476_15453"/>
<reference evidence="2 3" key="1">
    <citation type="journal article" date="2014" name="PLoS Genet.">
        <title>Phylogenetically driven sequencing of extremely halophilic archaea reveals strategies for static and dynamic osmo-response.</title>
        <authorList>
            <person name="Becker E.A."/>
            <person name="Seitzer P.M."/>
            <person name="Tritt A."/>
            <person name="Larsen D."/>
            <person name="Krusor M."/>
            <person name="Yao A.I."/>
            <person name="Wu D."/>
            <person name="Madern D."/>
            <person name="Eisen J.A."/>
            <person name="Darling A.E."/>
            <person name="Facciotti M.T."/>
        </authorList>
    </citation>
    <scope>NUCLEOTIDE SEQUENCE [LARGE SCALE GENOMIC DNA]</scope>
    <source>
        <strain evidence="2 3">JCM 13563</strain>
    </source>
</reference>
<gene>
    <name evidence="2" type="ORF">C476_15453</name>
</gene>